<evidence type="ECO:0000313" key="3">
    <source>
        <dbReference type="Proteomes" id="UP000053235"/>
    </source>
</evidence>
<name>A0A0M7A6Q2_9HYPH</name>
<dbReference type="Pfam" id="PF04134">
    <property type="entry name" value="DCC1-like"/>
    <property type="match status" value="1"/>
</dbReference>
<accession>A0A0M7A6Q2</accession>
<dbReference type="PANTHER" id="PTHR34290">
    <property type="entry name" value="SI:CH73-390P7.2"/>
    <property type="match status" value="1"/>
</dbReference>
<reference evidence="3" key="1">
    <citation type="submission" date="2015-07" db="EMBL/GenBank/DDBJ databases">
        <authorList>
            <person name="Rodrigo-Torres Lidia"/>
            <person name="Arahal R.David."/>
        </authorList>
    </citation>
    <scope>NUCLEOTIDE SEQUENCE [LARGE SCALE GENOMIC DNA]</scope>
    <source>
        <strain evidence="3">CECT 5112</strain>
    </source>
</reference>
<dbReference type="STRING" id="388408.LAX5112_02105"/>
<dbReference type="EMBL" id="CXWD01000007">
    <property type="protein sequence ID" value="CTQ69413.1"/>
    <property type="molecule type" value="Genomic_DNA"/>
</dbReference>
<dbReference type="RefSeq" id="WP_208981288.1">
    <property type="nucleotide sequence ID" value="NZ_CXWD01000007.1"/>
</dbReference>
<proteinExistence type="predicted"/>
<dbReference type="InterPro" id="IPR044691">
    <property type="entry name" value="DCC1_Trx"/>
</dbReference>
<evidence type="ECO:0000313" key="2">
    <source>
        <dbReference type="EMBL" id="CTQ69413.1"/>
    </source>
</evidence>
<dbReference type="GO" id="GO:0015035">
    <property type="term" value="F:protein-disulfide reductase activity"/>
    <property type="evidence" value="ECO:0007669"/>
    <property type="project" value="InterPro"/>
</dbReference>
<dbReference type="PANTHER" id="PTHR34290:SF2">
    <property type="entry name" value="OS04G0668800 PROTEIN"/>
    <property type="match status" value="1"/>
</dbReference>
<evidence type="ECO:0008006" key="4">
    <source>
        <dbReference type="Google" id="ProtNLM"/>
    </source>
</evidence>
<evidence type="ECO:0000256" key="1">
    <source>
        <dbReference type="SAM" id="Phobius"/>
    </source>
</evidence>
<dbReference type="InterPro" id="IPR007263">
    <property type="entry name" value="DCC1-like"/>
</dbReference>
<keyword evidence="1" id="KW-1133">Transmembrane helix</keyword>
<protein>
    <recommendedName>
        <fullName evidence="4">DCC family thiol-disulfide oxidoreductase YuxK</fullName>
    </recommendedName>
</protein>
<organism evidence="2 3">
    <name type="scientific">Roseibium alexandrii</name>
    <dbReference type="NCBI Taxonomy" id="388408"/>
    <lineage>
        <taxon>Bacteria</taxon>
        <taxon>Pseudomonadati</taxon>
        <taxon>Pseudomonadota</taxon>
        <taxon>Alphaproteobacteria</taxon>
        <taxon>Hyphomicrobiales</taxon>
        <taxon>Stappiaceae</taxon>
        <taxon>Roseibium</taxon>
    </lineage>
</organism>
<keyword evidence="1" id="KW-0812">Transmembrane</keyword>
<sequence>MISVYYDGKCGLCSKEINFFKRRTPKHPILWHDIANDPAQLEGTGVSQAEALMFMHVRDAEGVMRTEVDAFIALWRQFSGWSLLSWFVSLPGIYQLAGVLYRMFAKVRFNRYPHCQASLDEA</sequence>
<feature type="transmembrane region" description="Helical" evidence="1">
    <location>
        <begin position="83"/>
        <end position="104"/>
    </location>
</feature>
<dbReference type="AlphaFoldDB" id="A0A0M7A6Q2"/>
<keyword evidence="1" id="KW-0472">Membrane</keyword>
<dbReference type="Proteomes" id="UP000053235">
    <property type="component" value="Unassembled WGS sequence"/>
</dbReference>
<gene>
    <name evidence="2" type="ORF">LAX5112_02105</name>
</gene>
<keyword evidence="3" id="KW-1185">Reference proteome</keyword>